<evidence type="ECO:0000256" key="1">
    <source>
        <dbReference type="ARBA" id="ARBA00023015"/>
    </source>
</evidence>
<dbReference type="Pfam" id="PF07729">
    <property type="entry name" value="FCD"/>
    <property type="match status" value="1"/>
</dbReference>
<sequence length="229" mass="24972">MTQPPGRRIRMRLSDEVADYVRERIVLGRIRPGDYVRPEKIAEELDLSATPAREGLLTLQAEGFLRVVPRRGFVAEGLSPTDVEDIFVGQALLAGELTARAAARLTPAEVGELAELQTGIEVAADGGDLSTVQELNDRFHRAVYRAADAPRLLRLLKQTLGYAPRLLWTTVEGWPELTVHDHRDVIAALEQRDADAARRAMHDHLVAAGTVLATRLRAAAAAPPPGADT</sequence>
<dbReference type="SUPFAM" id="SSF46785">
    <property type="entry name" value="Winged helix' DNA-binding domain"/>
    <property type="match status" value="1"/>
</dbReference>
<proteinExistence type="predicted"/>
<dbReference type="PANTHER" id="PTHR43537">
    <property type="entry name" value="TRANSCRIPTIONAL REGULATOR, GNTR FAMILY"/>
    <property type="match status" value="1"/>
</dbReference>
<dbReference type="RefSeq" id="WP_073255430.1">
    <property type="nucleotide sequence ID" value="NZ_FRCS01000003.1"/>
</dbReference>
<keyword evidence="6" id="KW-1185">Reference proteome</keyword>
<dbReference type="PROSITE" id="PS50949">
    <property type="entry name" value="HTH_GNTR"/>
    <property type="match status" value="1"/>
</dbReference>
<feature type="domain" description="HTH gntR-type" evidence="4">
    <location>
        <begin position="11"/>
        <end position="78"/>
    </location>
</feature>
<dbReference type="SUPFAM" id="SSF48008">
    <property type="entry name" value="GntR ligand-binding domain-like"/>
    <property type="match status" value="1"/>
</dbReference>
<evidence type="ECO:0000256" key="2">
    <source>
        <dbReference type="ARBA" id="ARBA00023125"/>
    </source>
</evidence>
<dbReference type="InterPro" id="IPR008920">
    <property type="entry name" value="TF_FadR/GntR_C"/>
</dbReference>
<dbReference type="InterPro" id="IPR036388">
    <property type="entry name" value="WH-like_DNA-bd_sf"/>
</dbReference>
<gene>
    <name evidence="5" type="ORF">SAMN05443668_10350</name>
</gene>
<name>A0A1M7P8E4_9ACTN</name>
<keyword evidence="1" id="KW-0805">Transcription regulation</keyword>
<protein>
    <submittedName>
        <fullName evidence="5">DNA-binding transcriptional regulator, GntR family</fullName>
    </submittedName>
</protein>
<reference evidence="5 6" key="1">
    <citation type="submission" date="2016-11" db="EMBL/GenBank/DDBJ databases">
        <authorList>
            <person name="Jaros S."/>
            <person name="Januszkiewicz K."/>
            <person name="Wedrychowicz H."/>
        </authorList>
    </citation>
    <scope>NUCLEOTIDE SEQUENCE [LARGE SCALE GENOMIC DNA]</scope>
    <source>
        <strain evidence="5 6">DSM 46144</strain>
    </source>
</reference>
<dbReference type="SMART" id="SM00345">
    <property type="entry name" value="HTH_GNTR"/>
    <property type="match status" value="1"/>
</dbReference>
<dbReference type="EMBL" id="FRCS01000003">
    <property type="protein sequence ID" value="SHN12924.1"/>
    <property type="molecule type" value="Genomic_DNA"/>
</dbReference>
<dbReference type="AlphaFoldDB" id="A0A1M7P8E4"/>
<dbReference type="InterPro" id="IPR011711">
    <property type="entry name" value="GntR_C"/>
</dbReference>
<dbReference type="Pfam" id="PF00392">
    <property type="entry name" value="GntR"/>
    <property type="match status" value="1"/>
</dbReference>
<evidence type="ECO:0000313" key="6">
    <source>
        <dbReference type="Proteomes" id="UP000184440"/>
    </source>
</evidence>
<accession>A0A1M7P8E4</accession>
<dbReference type="Gene3D" id="1.10.10.10">
    <property type="entry name" value="Winged helix-like DNA-binding domain superfamily/Winged helix DNA-binding domain"/>
    <property type="match status" value="1"/>
</dbReference>
<dbReference type="Proteomes" id="UP000184440">
    <property type="component" value="Unassembled WGS sequence"/>
</dbReference>
<dbReference type="PANTHER" id="PTHR43537:SF24">
    <property type="entry name" value="GLUCONATE OPERON TRANSCRIPTIONAL REPRESSOR"/>
    <property type="match status" value="1"/>
</dbReference>
<dbReference type="GO" id="GO:0003677">
    <property type="term" value="F:DNA binding"/>
    <property type="evidence" value="ECO:0007669"/>
    <property type="project" value="UniProtKB-KW"/>
</dbReference>
<dbReference type="SMART" id="SM00895">
    <property type="entry name" value="FCD"/>
    <property type="match status" value="1"/>
</dbReference>
<dbReference type="InterPro" id="IPR000524">
    <property type="entry name" value="Tscrpt_reg_HTH_GntR"/>
</dbReference>
<dbReference type="STRING" id="134849.SAMN05443668_10350"/>
<evidence type="ECO:0000259" key="4">
    <source>
        <dbReference type="PROSITE" id="PS50949"/>
    </source>
</evidence>
<dbReference type="InterPro" id="IPR036390">
    <property type="entry name" value="WH_DNA-bd_sf"/>
</dbReference>
<dbReference type="OrthoDB" id="3864082at2"/>
<dbReference type="Gene3D" id="1.20.120.530">
    <property type="entry name" value="GntR ligand-binding domain-like"/>
    <property type="match status" value="1"/>
</dbReference>
<organism evidence="5 6">
    <name type="scientific">Cryptosporangium aurantiacum</name>
    <dbReference type="NCBI Taxonomy" id="134849"/>
    <lineage>
        <taxon>Bacteria</taxon>
        <taxon>Bacillati</taxon>
        <taxon>Actinomycetota</taxon>
        <taxon>Actinomycetes</taxon>
        <taxon>Cryptosporangiales</taxon>
        <taxon>Cryptosporangiaceae</taxon>
        <taxon>Cryptosporangium</taxon>
    </lineage>
</organism>
<keyword evidence="2 5" id="KW-0238">DNA-binding</keyword>
<evidence type="ECO:0000313" key="5">
    <source>
        <dbReference type="EMBL" id="SHN12924.1"/>
    </source>
</evidence>
<evidence type="ECO:0000256" key="3">
    <source>
        <dbReference type="ARBA" id="ARBA00023163"/>
    </source>
</evidence>
<dbReference type="GO" id="GO:0003700">
    <property type="term" value="F:DNA-binding transcription factor activity"/>
    <property type="evidence" value="ECO:0007669"/>
    <property type="project" value="InterPro"/>
</dbReference>
<keyword evidence="3" id="KW-0804">Transcription</keyword>